<comment type="caution">
    <text evidence="1">The sequence shown here is derived from an EMBL/GenBank/DDBJ whole genome shotgun (WGS) entry which is preliminary data.</text>
</comment>
<organism evidence="1 2">
    <name type="scientific">Halorubrum rubrum</name>
    <dbReference type="NCBI Taxonomy" id="1126240"/>
    <lineage>
        <taxon>Archaea</taxon>
        <taxon>Methanobacteriati</taxon>
        <taxon>Methanobacteriota</taxon>
        <taxon>Stenosarchaea group</taxon>
        <taxon>Halobacteria</taxon>
        <taxon>Halobacteriales</taxon>
        <taxon>Haloferacaceae</taxon>
        <taxon>Halorubrum</taxon>
    </lineage>
</organism>
<dbReference type="AlphaFoldDB" id="A0ABD5R162"/>
<evidence type="ECO:0000313" key="1">
    <source>
        <dbReference type="EMBL" id="MFC5278620.1"/>
    </source>
</evidence>
<evidence type="ECO:0008006" key="3">
    <source>
        <dbReference type="Google" id="ProtNLM"/>
    </source>
</evidence>
<dbReference type="Proteomes" id="UP001596118">
    <property type="component" value="Unassembled WGS sequence"/>
</dbReference>
<dbReference type="EMBL" id="JBHSKY010000007">
    <property type="protein sequence ID" value="MFC5278620.1"/>
    <property type="molecule type" value="Genomic_DNA"/>
</dbReference>
<keyword evidence="2" id="KW-1185">Reference proteome</keyword>
<name>A0ABD5R162_9EURY</name>
<gene>
    <name evidence="1" type="ORF">ACFPM1_07610</name>
</gene>
<accession>A0ABD5R162</accession>
<proteinExistence type="predicted"/>
<sequence>MAVASGPFCGALGCRDEADHVIRDGNGEYFVCDEHADAGEVVGDV</sequence>
<protein>
    <recommendedName>
        <fullName evidence="3">Transcriptional regulator</fullName>
    </recommendedName>
</protein>
<dbReference type="RefSeq" id="WP_256411027.1">
    <property type="nucleotide sequence ID" value="NZ_JANHDM010000003.1"/>
</dbReference>
<evidence type="ECO:0000313" key="2">
    <source>
        <dbReference type="Proteomes" id="UP001596118"/>
    </source>
</evidence>
<reference evidence="1 2" key="1">
    <citation type="journal article" date="2019" name="Int. J. Syst. Evol. Microbiol.">
        <title>The Global Catalogue of Microorganisms (GCM) 10K type strain sequencing project: providing services to taxonomists for standard genome sequencing and annotation.</title>
        <authorList>
            <consortium name="The Broad Institute Genomics Platform"/>
            <consortium name="The Broad Institute Genome Sequencing Center for Infectious Disease"/>
            <person name="Wu L."/>
            <person name="Ma J."/>
        </authorList>
    </citation>
    <scope>NUCLEOTIDE SEQUENCE [LARGE SCALE GENOMIC DNA]</scope>
    <source>
        <strain evidence="1 2">CGMCC 1.12124</strain>
    </source>
</reference>